<dbReference type="PANTHER" id="PTHR33941:SF11">
    <property type="entry name" value="BACTERIAL MICROCOMPARTMENT SHELL PROTEIN PDUJ"/>
    <property type="match status" value="1"/>
</dbReference>
<dbReference type="SMART" id="SM00877">
    <property type="entry name" value="BMC"/>
    <property type="match status" value="1"/>
</dbReference>
<dbReference type="InterPro" id="IPR050575">
    <property type="entry name" value="BMC_shell"/>
</dbReference>
<dbReference type="PANTHER" id="PTHR33941">
    <property type="entry name" value="PROPANEDIOL UTILIZATION PROTEIN PDUA"/>
    <property type="match status" value="1"/>
</dbReference>
<feature type="compositionally biased region" description="Polar residues" evidence="4">
    <location>
        <begin position="154"/>
        <end position="164"/>
    </location>
</feature>
<protein>
    <submittedName>
        <fullName evidence="7">BMC domain-containing protein</fullName>
    </submittedName>
</protein>
<dbReference type="OrthoDB" id="9812608at2"/>
<dbReference type="InterPro" id="IPR044872">
    <property type="entry name" value="CcmK/CsoS1_BMC"/>
</dbReference>
<accession>A0A1I5IEH1</accession>
<reference evidence="7 8" key="1">
    <citation type="submission" date="2016-10" db="EMBL/GenBank/DDBJ databases">
        <authorList>
            <person name="de Groot N.N."/>
        </authorList>
    </citation>
    <scope>NUCLEOTIDE SEQUENCE [LARGE SCALE GENOMIC DNA]</scope>
    <source>
        <strain evidence="7 8">DSM 1283</strain>
    </source>
</reference>
<evidence type="ECO:0000313" key="8">
    <source>
        <dbReference type="Proteomes" id="UP000198806"/>
    </source>
</evidence>
<comment type="subcellular location">
    <subcellularLocation>
        <location evidence="1">Bacterial microcompartment</location>
    </subcellularLocation>
</comment>
<keyword evidence="2" id="KW-1283">Bacterial microcompartment</keyword>
<evidence type="ECO:0000256" key="1">
    <source>
        <dbReference type="ARBA" id="ARBA00024322"/>
    </source>
</evidence>
<evidence type="ECO:0000256" key="4">
    <source>
        <dbReference type="SAM" id="MobiDB-lite"/>
    </source>
</evidence>
<dbReference type="PROSITE" id="PS51931">
    <property type="entry name" value="BMC_CP"/>
    <property type="match status" value="1"/>
</dbReference>
<keyword evidence="8" id="KW-1185">Reference proteome</keyword>
<dbReference type="Proteomes" id="UP000198806">
    <property type="component" value="Unassembled WGS sequence"/>
</dbReference>
<sequence length="236" mass="25051">MQALGMIEVIGLPPAIEAADSALKAANVNLLAIEKAGAGILTVEITGDVGAISAAVDAGAAAAERVGTLRAKHVIPYVDESLEGKVLIKGIKLFQQKRKPIVPLNQSPVSGFTNSQEDGTGTADKNNLPSDFSKESTAVVKDAVSGNKEPGTENVITQNNTNEKGTTESYKDTNNGEVNALKTEPIITYTTTELRKKSNDTLRAILQSKGVELTEFHKSAKKEELIQLIIAQQNSR</sequence>
<proteinExistence type="inferred from homology"/>
<name>A0A1I5IEH1_9FIRM</name>
<feature type="region of interest" description="Disordered" evidence="4">
    <location>
        <begin position="105"/>
        <end position="175"/>
    </location>
</feature>
<organism evidence="7 8">
    <name type="scientific">Anaerocolumna aminovalerica</name>
    <dbReference type="NCBI Taxonomy" id="1527"/>
    <lineage>
        <taxon>Bacteria</taxon>
        <taxon>Bacillati</taxon>
        <taxon>Bacillota</taxon>
        <taxon>Clostridia</taxon>
        <taxon>Lachnospirales</taxon>
        <taxon>Lachnospiraceae</taxon>
        <taxon>Anaerocolumna</taxon>
    </lineage>
</organism>
<evidence type="ECO:0000256" key="2">
    <source>
        <dbReference type="ARBA" id="ARBA00024446"/>
    </source>
</evidence>
<feature type="compositionally biased region" description="Polar residues" evidence="4">
    <location>
        <begin position="105"/>
        <end position="130"/>
    </location>
</feature>
<comment type="similarity">
    <text evidence="3">Belongs to the bacterial microcompartments protein family.</text>
</comment>
<dbReference type="EMBL" id="FOWD01000043">
    <property type="protein sequence ID" value="SFO58789.1"/>
    <property type="molecule type" value="Genomic_DNA"/>
</dbReference>
<dbReference type="GO" id="GO:0031469">
    <property type="term" value="C:bacterial microcompartment"/>
    <property type="evidence" value="ECO:0007669"/>
    <property type="project" value="UniProtKB-SubCell"/>
</dbReference>
<dbReference type="InterPro" id="IPR000249">
    <property type="entry name" value="BMC_dom"/>
</dbReference>
<evidence type="ECO:0000259" key="6">
    <source>
        <dbReference type="PROSITE" id="PS51931"/>
    </source>
</evidence>
<gene>
    <name evidence="7" type="ORF">SAMN04489757_14322</name>
</gene>
<dbReference type="Gene3D" id="3.30.70.1710">
    <property type="match status" value="1"/>
</dbReference>
<evidence type="ECO:0000256" key="3">
    <source>
        <dbReference type="PROSITE-ProRule" id="PRU01278"/>
    </source>
</evidence>
<evidence type="ECO:0000313" key="7">
    <source>
        <dbReference type="EMBL" id="SFO58789.1"/>
    </source>
</evidence>
<feature type="domain" description="BMC circularly permuted" evidence="6">
    <location>
        <begin position="1"/>
        <end position="73"/>
    </location>
</feature>
<dbReference type="STRING" id="1527.SAMN04489757_14322"/>
<dbReference type="InterPro" id="IPR037233">
    <property type="entry name" value="CcmK-like_sf"/>
</dbReference>
<dbReference type="RefSeq" id="WP_139221550.1">
    <property type="nucleotide sequence ID" value="NZ_BAABFM010000045.1"/>
</dbReference>
<dbReference type="AlphaFoldDB" id="A0A1I5IEH1"/>
<dbReference type="InterPro" id="IPR044870">
    <property type="entry name" value="BMC_CP"/>
</dbReference>
<dbReference type="SUPFAM" id="SSF143414">
    <property type="entry name" value="CcmK-like"/>
    <property type="match status" value="1"/>
</dbReference>
<dbReference type="PROSITE" id="PS51930">
    <property type="entry name" value="BMC_2"/>
    <property type="match status" value="1"/>
</dbReference>
<feature type="domain" description="BMC" evidence="5">
    <location>
        <begin position="3"/>
        <end position="87"/>
    </location>
</feature>
<dbReference type="Pfam" id="PF00936">
    <property type="entry name" value="BMC"/>
    <property type="match status" value="1"/>
</dbReference>
<dbReference type="CDD" id="cd07045">
    <property type="entry name" value="BMC_CcmK_like"/>
    <property type="match status" value="1"/>
</dbReference>
<evidence type="ECO:0000259" key="5">
    <source>
        <dbReference type="PROSITE" id="PS51930"/>
    </source>
</evidence>